<organism evidence="2 3">
    <name type="scientific">Endocarpon pusillum (strain Z07020 / HMAS-L-300199)</name>
    <name type="common">Lichen-forming fungus</name>
    <dbReference type="NCBI Taxonomy" id="1263415"/>
    <lineage>
        <taxon>Eukaryota</taxon>
        <taxon>Fungi</taxon>
        <taxon>Dikarya</taxon>
        <taxon>Ascomycota</taxon>
        <taxon>Pezizomycotina</taxon>
        <taxon>Eurotiomycetes</taxon>
        <taxon>Chaetothyriomycetidae</taxon>
        <taxon>Verrucariales</taxon>
        <taxon>Verrucariaceae</taxon>
        <taxon>Endocarpon</taxon>
    </lineage>
</organism>
<dbReference type="OMA" id="APCNKGP"/>
<name>U1FY09_ENDPU</name>
<dbReference type="OrthoDB" id="4023585at2759"/>
<feature type="compositionally biased region" description="Low complexity" evidence="1">
    <location>
        <begin position="81"/>
        <end position="91"/>
    </location>
</feature>
<sequence>MYFLYRTQPALRSLTRPSSRLFTSTAIQNKSATETVKDTVKTLDRKASDAAVSGIETAEQAAAKAREIAGLKTEEAKAKTEQAASQASSKAQEVKHETKGKMYEAEGKAKATAEEVKAKGKANM</sequence>
<dbReference type="EMBL" id="KE721392">
    <property type="protein sequence ID" value="ERF69792.1"/>
    <property type="molecule type" value="Genomic_DNA"/>
</dbReference>
<dbReference type="AlphaFoldDB" id="U1FY09"/>
<keyword evidence="3" id="KW-1185">Reference proteome</keyword>
<evidence type="ECO:0000256" key="1">
    <source>
        <dbReference type="SAM" id="MobiDB-lite"/>
    </source>
</evidence>
<proteinExistence type="predicted"/>
<dbReference type="Proteomes" id="UP000019373">
    <property type="component" value="Unassembled WGS sequence"/>
</dbReference>
<evidence type="ECO:0008006" key="4">
    <source>
        <dbReference type="Google" id="ProtNLM"/>
    </source>
</evidence>
<evidence type="ECO:0000313" key="3">
    <source>
        <dbReference type="Proteomes" id="UP000019373"/>
    </source>
</evidence>
<protein>
    <recommendedName>
        <fullName evidence="4">LEA domain protein</fullName>
    </recommendedName>
</protein>
<reference evidence="3" key="1">
    <citation type="journal article" date="2014" name="BMC Genomics">
        <title>Genome characteristics reveal the impact of lichenization on lichen-forming fungus Endocarpon pusillum Hedwig (Verrucariales, Ascomycota).</title>
        <authorList>
            <person name="Wang Y.-Y."/>
            <person name="Liu B."/>
            <person name="Zhang X.-Y."/>
            <person name="Zhou Q.-M."/>
            <person name="Zhang T."/>
            <person name="Li H."/>
            <person name="Yu Y.-F."/>
            <person name="Zhang X.-L."/>
            <person name="Hao X.-Y."/>
            <person name="Wang M."/>
            <person name="Wang L."/>
            <person name="Wei J.-C."/>
        </authorList>
    </citation>
    <scope>NUCLEOTIDE SEQUENCE [LARGE SCALE GENOMIC DNA]</scope>
    <source>
        <strain evidence="3">Z07020 / HMAS-L-300199</strain>
    </source>
</reference>
<dbReference type="GeneID" id="19241936"/>
<accession>U1FY09</accession>
<feature type="compositionally biased region" description="Basic and acidic residues" evidence="1">
    <location>
        <begin position="92"/>
        <end position="118"/>
    </location>
</feature>
<dbReference type="HOGENOM" id="CLU_128874_1_0_1"/>
<gene>
    <name evidence="2" type="ORF">EPUS_07048</name>
</gene>
<dbReference type="RefSeq" id="XP_007804572.1">
    <property type="nucleotide sequence ID" value="XM_007806381.1"/>
</dbReference>
<feature type="region of interest" description="Disordered" evidence="1">
    <location>
        <begin position="74"/>
        <end position="124"/>
    </location>
</feature>
<dbReference type="eggNOG" id="ENOG502SBN9">
    <property type="taxonomic scope" value="Eukaryota"/>
</dbReference>
<evidence type="ECO:0000313" key="2">
    <source>
        <dbReference type="EMBL" id="ERF69792.1"/>
    </source>
</evidence>